<dbReference type="PANTHER" id="PTHR14269:SF4">
    <property type="entry name" value="CAT EYE SYNDROME CRITICAL REGION PROTEIN 5"/>
    <property type="match status" value="1"/>
</dbReference>
<dbReference type="AlphaFoldDB" id="A0A0D2HQM2"/>
<keyword evidence="3" id="KW-1185">Reference proteome</keyword>
<dbReference type="RefSeq" id="XP_016619799.1">
    <property type="nucleotide sequence ID" value="XM_016763475.1"/>
</dbReference>
<evidence type="ECO:0000313" key="2">
    <source>
        <dbReference type="EMBL" id="KIW93130.1"/>
    </source>
</evidence>
<evidence type="ECO:0000256" key="1">
    <source>
        <dbReference type="SAM" id="MobiDB-lite"/>
    </source>
</evidence>
<keyword evidence="2" id="KW-0378">Hydrolase</keyword>
<sequence length="463" mass="51053">MDNNILYPTASKASQRGMRRLSSQNAQRADLFGGPAVVAPPQHMDVHSHANSTARAMEMAKHHLAESSPAITPPESGATTPDDGSSMSTTDKYAFAFDIDGVLIKGGKVIPEAIEAMKVLNGQNEYGIKVPYIFVTNGGGKTEEERCIQLSNQLQMEVSPGQFICGHTPMREMAEKYHTVLVVGGEGEKCRNVAKGYGFKDVITPGDIIKDNEDTTPFRKLTDEEHRNSNIRNYGEIEIEAVFVFADSRDWAGDSQIILDLCMSKNGRLGTRSETFDEGPPVFFSHNDVVWATSHTYSRIGMGALRASLEAMFKAITGKELKTIAFGKPQVGTFQFATRLLRQWRKDTHGIDRPPETVYFVGDTPESDIRGTNEFDESGDSEARWYSILVRTGVFREGTRPTYMPKMTVDNVLEAVKHGMKREFDKAIKDLTIGGAAPQLANAIVEDDRVEATTVEPTTTTAQ</sequence>
<accession>A0A0D2HQM2</accession>
<dbReference type="GO" id="GO:0046474">
    <property type="term" value="P:glycerophospholipid biosynthetic process"/>
    <property type="evidence" value="ECO:0007669"/>
    <property type="project" value="TreeGrafter"/>
</dbReference>
<dbReference type="NCBIfam" id="TIGR01456">
    <property type="entry name" value="CECR5"/>
    <property type="match status" value="1"/>
</dbReference>
<reference evidence="2" key="1">
    <citation type="submission" date="2015-01" db="EMBL/GenBank/DDBJ databases">
        <title>The Genome Sequence of Cladophialophora bantiana CBS 173.52.</title>
        <authorList>
            <consortium name="The Broad Institute Genomics Platform"/>
            <person name="Cuomo C."/>
            <person name="de Hoog S."/>
            <person name="Gorbushina A."/>
            <person name="Stielow B."/>
            <person name="Teixiera M."/>
            <person name="Abouelleil A."/>
            <person name="Chapman S.B."/>
            <person name="Priest M."/>
            <person name="Young S.K."/>
            <person name="Wortman J."/>
            <person name="Nusbaum C."/>
            <person name="Birren B."/>
        </authorList>
    </citation>
    <scope>NUCLEOTIDE SEQUENCE [LARGE SCALE GENOMIC DNA]</scope>
    <source>
        <strain evidence="2">CBS 173.52</strain>
    </source>
</reference>
<dbReference type="SUPFAM" id="SSF56784">
    <property type="entry name" value="HAD-like"/>
    <property type="match status" value="1"/>
</dbReference>
<dbReference type="InterPro" id="IPR036412">
    <property type="entry name" value="HAD-like_sf"/>
</dbReference>
<dbReference type="Gene3D" id="3.40.50.1000">
    <property type="entry name" value="HAD superfamily/HAD-like"/>
    <property type="match status" value="2"/>
</dbReference>
<feature type="compositionally biased region" description="Polar residues" evidence="1">
    <location>
        <begin position="77"/>
        <end position="87"/>
    </location>
</feature>
<dbReference type="InterPro" id="IPR006357">
    <property type="entry name" value="HAD-SF_hydro_IIA"/>
</dbReference>
<dbReference type="InterPro" id="IPR023214">
    <property type="entry name" value="HAD_sf"/>
</dbReference>
<dbReference type="VEuPathDB" id="FungiDB:Z519_05735"/>
<name>A0A0D2HQM2_CLAB1</name>
<dbReference type="NCBIfam" id="TIGR01460">
    <property type="entry name" value="HAD-SF-IIA"/>
    <property type="match status" value="1"/>
</dbReference>
<dbReference type="GO" id="GO:0005739">
    <property type="term" value="C:mitochondrion"/>
    <property type="evidence" value="ECO:0007669"/>
    <property type="project" value="TreeGrafter"/>
</dbReference>
<dbReference type="Proteomes" id="UP000053789">
    <property type="component" value="Unassembled WGS sequence"/>
</dbReference>
<dbReference type="Pfam" id="PF13242">
    <property type="entry name" value="Hydrolase_like"/>
    <property type="match status" value="1"/>
</dbReference>
<dbReference type="GeneID" id="27698663"/>
<gene>
    <name evidence="2" type="ORF">Z519_05735</name>
</gene>
<dbReference type="EMBL" id="KN846987">
    <property type="protein sequence ID" value="KIW93130.1"/>
    <property type="molecule type" value="Genomic_DNA"/>
</dbReference>
<dbReference type="InterPro" id="IPR006353">
    <property type="entry name" value="HAD-SF_hydro_IIA_CECR5"/>
</dbReference>
<dbReference type="FunFam" id="3.40.50.1000:FF:000069">
    <property type="entry name" value="HAD-superfamily subfamily IIA hydrolase"/>
    <property type="match status" value="1"/>
</dbReference>
<dbReference type="Pfam" id="PF13344">
    <property type="entry name" value="Hydrolase_6"/>
    <property type="match status" value="1"/>
</dbReference>
<protein>
    <submittedName>
        <fullName evidence="2">TIGR01456 family HAD hydrolase</fullName>
    </submittedName>
</protein>
<dbReference type="HOGENOM" id="CLU_030880_3_1_1"/>
<proteinExistence type="predicted"/>
<feature type="region of interest" description="Disordered" evidence="1">
    <location>
        <begin position="54"/>
        <end position="87"/>
    </location>
</feature>
<dbReference type="OrthoDB" id="10251048at2759"/>
<evidence type="ECO:0000313" key="3">
    <source>
        <dbReference type="Proteomes" id="UP000053789"/>
    </source>
</evidence>
<dbReference type="GO" id="GO:0016787">
    <property type="term" value="F:hydrolase activity"/>
    <property type="evidence" value="ECO:0007669"/>
    <property type="project" value="UniProtKB-KW"/>
</dbReference>
<dbReference type="PANTHER" id="PTHR14269">
    <property type="entry name" value="CDP-DIACYLGLYCEROL--GLYCEROL-3-PHOSPHATE 3-PHOSPHATIDYLTRANSFERASE-RELATED"/>
    <property type="match status" value="1"/>
</dbReference>
<dbReference type="InterPro" id="IPR050324">
    <property type="entry name" value="CDP-alcohol_PTase-I"/>
</dbReference>
<organism evidence="2 3">
    <name type="scientific">Cladophialophora bantiana (strain ATCC 10958 / CBS 173.52 / CDC B-1940 / NIH 8579)</name>
    <name type="common">Xylohypha bantiana</name>
    <dbReference type="NCBI Taxonomy" id="1442370"/>
    <lineage>
        <taxon>Eukaryota</taxon>
        <taxon>Fungi</taxon>
        <taxon>Dikarya</taxon>
        <taxon>Ascomycota</taxon>
        <taxon>Pezizomycotina</taxon>
        <taxon>Eurotiomycetes</taxon>
        <taxon>Chaetothyriomycetidae</taxon>
        <taxon>Chaetothyriales</taxon>
        <taxon>Herpotrichiellaceae</taxon>
        <taxon>Cladophialophora</taxon>
    </lineage>
</organism>